<dbReference type="InterPro" id="IPR003740">
    <property type="entry name" value="YitT"/>
</dbReference>
<comment type="subcellular location">
    <subcellularLocation>
        <location evidence="1">Cell membrane</location>
        <topology evidence="1">Multi-pass membrane protein</topology>
    </subcellularLocation>
</comment>
<dbReference type="PANTHER" id="PTHR33545">
    <property type="entry name" value="UPF0750 MEMBRANE PROTEIN YITT-RELATED"/>
    <property type="match status" value="1"/>
</dbReference>
<comment type="caution">
    <text evidence="7">The sequence shown here is derived from an EMBL/GenBank/DDBJ whole genome shotgun (WGS) entry which is preliminary data.</text>
</comment>
<evidence type="ECO:0000256" key="6">
    <source>
        <dbReference type="SAM" id="Phobius"/>
    </source>
</evidence>
<keyword evidence="5 6" id="KW-0472">Membrane</keyword>
<keyword evidence="2" id="KW-1003">Cell membrane</keyword>
<organism evidence="7 8">
    <name type="scientific">Robertmurraya mangrovi</name>
    <dbReference type="NCBI Taxonomy" id="3098077"/>
    <lineage>
        <taxon>Bacteria</taxon>
        <taxon>Bacillati</taxon>
        <taxon>Bacillota</taxon>
        <taxon>Bacilli</taxon>
        <taxon>Bacillales</taxon>
        <taxon>Bacillaceae</taxon>
        <taxon>Robertmurraya</taxon>
    </lineage>
</organism>
<evidence type="ECO:0000256" key="1">
    <source>
        <dbReference type="ARBA" id="ARBA00004651"/>
    </source>
</evidence>
<dbReference type="Proteomes" id="UP001290455">
    <property type="component" value="Unassembled WGS sequence"/>
</dbReference>
<feature type="transmembrane region" description="Helical" evidence="6">
    <location>
        <begin position="43"/>
        <end position="67"/>
    </location>
</feature>
<dbReference type="RefSeq" id="WP_322444771.1">
    <property type="nucleotide sequence ID" value="NZ_JAXOFX010000001.1"/>
</dbReference>
<keyword evidence="3 6" id="KW-0812">Transmembrane</keyword>
<proteinExistence type="predicted"/>
<keyword evidence="4 6" id="KW-1133">Transmembrane helix</keyword>
<dbReference type="InterPro" id="IPR051461">
    <property type="entry name" value="UPF0750_membrane"/>
</dbReference>
<evidence type="ECO:0000313" key="7">
    <source>
        <dbReference type="EMBL" id="MDZ5470470.1"/>
    </source>
</evidence>
<keyword evidence="8" id="KW-1185">Reference proteome</keyword>
<evidence type="ECO:0000256" key="5">
    <source>
        <dbReference type="ARBA" id="ARBA00023136"/>
    </source>
</evidence>
<feature type="transmembrane region" description="Helical" evidence="6">
    <location>
        <begin position="9"/>
        <end position="31"/>
    </location>
</feature>
<accession>A0ABU5ITI8</accession>
<reference evidence="7 8" key="1">
    <citation type="submission" date="2023-11" db="EMBL/GenBank/DDBJ databases">
        <title>Bacillus jintuensis, isolated from a mudflat on the Beibu Gulf coast.</title>
        <authorList>
            <person name="Li M."/>
        </authorList>
    </citation>
    <scope>NUCLEOTIDE SEQUENCE [LARGE SCALE GENOMIC DNA]</scope>
    <source>
        <strain evidence="7 8">31A1R</strain>
    </source>
</reference>
<sequence length="203" mass="22383">MYNFFRKNGFVIAGGAIQGFGMGLFLFPHAIPSGGAGGLAVLLNYFLHLDMGFSLWIVNFSMLVLAIKFLGNRCAIWTMVAISVTSLSIYFFQNTISKPLGNVWVDLVIGSLFLGTGVGLLLREGVSNGGVGVIALIISTERNILPGRPLFWINVSIFFITALIISWDIIIQALISQWISTKVVDYVCGIRFHQVYTLGWRKK</sequence>
<dbReference type="EMBL" id="JAXOFX010000001">
    <property type="protein sequence ID" value="MDZ5470470.1"/>
    <property type="molecule type" value="Genomic_DNA"/>
</dbReference>
<evidence type="ECO:0000256" key="4">
    <source>
        <dbReference type="ARBA" id="ARBA00022989"/>
    </source>
</evidence>
<dbReference type="PANTHER" id="PTHR33545:SF9">
    <property type="entry name" value="UPF0750 MEMBRANE PROTEIN YITE"/>
    <property type="match status" value="1"/>
</dbReference>
<evidence type="ECO:0000256" key="2">
    <source>
        <dbReference type="ARBA" id="ARBA00022475"/>
    </source>
</evidence>
<protein>
    <submittedName>
        <fullName evidence="7">YitT family protein</fullName>
    </submittedName>
</protein>
<feature type="transmembrane region" description="Helical" evidence="6">
    <location>
        <begin position="74"/>
        <end position="92"/>
    </location>
</feature>
<name>A0ABU5ITI8_9BACI</name>
<evidence type="ECO:0000313" key="8">
    <source>
        <dbReference type="Proteomes" id="UP001290455"/>
    </source>
</evidence>
<gene>
    <name evidence="7" type="ORF">SM124_01790</name>
</gene>
<feature type="transmembrane region" description="Helical" evidence="6">
    <location>
        <begin position="150"/>
        <end position="175"/>
    </location>
</feature>
<evidence type="ECO:0000256" key="3">
    <source>
        <dbReference type="ARBA" id="ARBA00022692"/>
    </source>
</evidence>
<dbReference type="Pfam" id="PF02588">
    <property type="entry name" value="YitT_membrane"/>
    <property type="match status" value="1"/>
</dbReference>